<evidence type="ECO:0000256" key="6">
    <source>
        <dbReference type="ARBA" id="ARBA00023054"/>
    </source>
</evidence>
<keyword evidence="7" id="KW-0802">TPR repeat</keyword>
<dbReference type="InterPro" id="IPR019734">
    <property type="entry name" value="TPR_rpt"/>
</dbReference>
<evidence type="ECO:0000256" key="3">
    <source>
        <dbReference type="ARBA" id="ARBA00022737"/>
    </source>
</evidence>
<dbReference type="Gene3D" id="1.20.5.4130">
    <property type="match status" value="1"/>
</dbReference>
<evidence type="ECO:0000313" key="12">
    <source>
        <dbReference type="EMBL" id="KAG2562202.1"/>
    </source>
</evidence>
<dbReference type="InterPro" id="IPR055414">
    <property type="entry name" value="LRR_R13L4/SHOC2-like"/>
</dbReference>
<dbReference type="Gene3D" id="3.40.50.300">
    <property type="entry name" value="P-loop containing nucleotide triphosphate hydrolases"/>
    <property type="match status" value="1"/>
</dbReference>
<dbReference type="InterPro" id="IPR002182">
    <property type="entry name" value="NB-ARC"/>
</dbReference>
<dbReference type="AlphaFoldDB" id="A0A8T0PPL9"/>
<dbReference type="InterPro" id="IPR058922">
    <property type="entry name" value="WHD_DRP"/>
</dbReference>
<evidence type="ECO:0000259" key="9">
    <source>
        <dbReference type="Pfam" id="PF18052"/>
    </source>
</evidence>
<feature type="domain" description="Disease resistance N-terminal" evidence="9">
    <location>
        <begin position="60"/>
        <end position="147"/>
    </location>
</feature>
<dbReference type="FunFam" id="1.10.10.10:FF:000322">
    <property type="entry name" value="Probable disease resistance protein At1g63360"/>
    <property type="match status" value="1"/>
</dbReference>
<keyword evidence="4" id="KW-0547">Nucleotide-binding</keyword>
<dbReference type="Gene3D" id="3.80.10.10">
    <property type="entry name" value="Ribonuclease Inhibitor"/>
    <property type="match status" value="1"/>
</dbReference>
<dbReference type="Gene3D" id="1.10.10.10">
    <property type="entry name" value="Winged helix-like DNA-binding domain superfamily/Winged helix DNA-binding domain"/>
    <property type="match status" value="1"/>
</dbReference>
<keyword evidence="2" id="KW-0433">Leucine-rich repeat</keyword>
<feature type="domain" description="Disease resistance protein winged helix" evidence="10">
    <location>
        <begin position="499"/>
        <end position="552"/>
    </location>
</feature>
<dbReference type="GO" id="GO:0002758">
    <property type="term" value="P:innate immune response-activating signaling pathway"/>
    <property type="evidence" value="ECO:0007669"/>
    <property type="project" value="UniProtKB-ARBA"/>
</dbReference>
<feature type="domain" description="Disease resistance R13L4/SHOC-2-like LRR" evidence="11">
    <location>
        <begin position="584"/>
        <end position="942"/>
    </location>
</feature>
<evidence type="ECO:0000256" key="1">
    <source>
        <dbReference type="ARBA" id="ARBA00008894"/>
    </source>
</evidence>
<comment type="caution">
    <text evidence="12">The sequence shown here is derived from an EMBL/GenBank/DDBJ whole genome shotgun (WGS) entry which is preliminary data.</text>
</comment>
<keyword evidence="3" id="KW-0677">Repeat</keyword>
<feature type="repeat" description="TPR" evidence="7">
    <location>
        <begin position="906"/>
        <end position="939"/>
    </location>
</feature>
<dbReference type="SUPFAM" id="SSF52540">
    <property type="entry name" value="P-loop containing nucleoside triphosphate hydrolases"/>
    <property type="match status" value="1"/>
</dbReference>
<evidence type="ECO:0000259" key="8">
    <source>
        <dbReference type="Pfam" id="PF00931"/>
    </source>
</evidence>
<evidence type="ECO:0000256" key="2">
    <source>
        <dbReference type="ARBA" id="ARBA00022614"/>
    </source>
</evidence>
<dbReference type="Pfam" id="PF18052">
    <property type="entry name" value="Rx_N"/>
    <property type="match status" value="1"/>
</dbReference>
<dbReference type="PRINTS" id="PR00364">
    <property type="entry name" value="DISEASERSIST"/>
</dbReference>
<dbReference type="CDD" id="cd14798">
    <property type="entry name" value="RX-CC_like"/>
    <property type="match status" value="1"/>
</dbReference>
<dbReference type="GO" id="GO:0009626">
    <property type="term" value="P:plant-type hypersensitive response"/>
    <property type="evidence" value="ECO:0007669"/>
    <property type="project" value="UniProtKB-ARBA"/>
</dbReference>
<dbReference type="PANTHER" id="PTHR23155:SF1229">
    <property type="entry name" value="OS11G0550500 PROTEIN"/>
    <property type="match status" value="1"/>
</dbReference>
<dbReference type="OrthoDB" id="3027644at2759"/>
<keyword evidence="13" id="KW-1185">Reference proteome</keyword>
<dbReference type="Pfam" id="PF00931">
    <property type="entry name" value="NB-ARC"/>
    <property type="match status" value="1"/>
</dbReference>
<dbReference type="InterPro" id="IPR027417">
    <property type="entry name" value="P-loop_NTPase"/>
</dbReference>
<dbReference type="SUPFAM" id="SSF52058">
    <property type="entry name" value="L domain-like"/>
    <property type="match status" value="1"/>
</dbReference>
<evidence type="ECO:0000256" key="4">
    <source>
        <dbReference type="ARBA" id="ARBA00022741"/>
    </source>
</evidence>
<name>A0A8T0PPL9_PANVG</name>
<proteinExistence type="inferred from homology"/>
<dbReference type="FunFam" id="3.40.50.300:FF:001091">
    <property type="entry name" value="Probable disease resistance protein At1g61300"/>
    <property type="match status" value="1"/>
</dbReference>
<evidence type="ECO:0000259" key="11">
    <source>
        <dbReference type="Pfam" id="PF23598"/>
    </source>
</evidence>
<keyword evidence="6" id="KW-0175">Coiled coil</keyword>
<evidence type="ECO:0000313" key="13">
    <source>
        <dbReference type="Proteomes" id="UP000823388"/>
    </source>
</evidence>
<reference evidence="12" key="1">
    <citation type="submission" date="2020-05" db="EMBL/GenBank/DDBJ databases">
        <title>WGS assembly of Panicum virgatum.</title>
        <authorList>
            <person name="Lovell J.T."/>
            <person name="Jenkins J."/>
            <person name="Shu S."/>
            <person name="Juenger T.E."/>
            <person name="Schmutz J."/>
        </authorList>
    </citation>
    <scope>NUCLEOTIDE SEQUENCE</scope>
    <source>
        <strain evidence="12">AP13</strain>
    </source>
</reference>
<feature type="domain" description="NB-ARC" evidence="8">
    <location>
        <begin position="236"/>
        <end position="388"/>
    </location>
</feature>
<evidence type="ECO:0000259" key="10">
    <source>
        <dbReference type="Pfam" id="PF23559"/>
    </source>
</evidence>
<dbReference type="PANTHER" id="PTHR23155">
    <property type="entry name" value="DISEASE RESISTANCE PROTEIN RP"/>
    <property type="match status" value="1"/>
</dbReference>
<dbReference type="InterPro" id="IPR038005">
    <property type="entry name" value="RX-like_CC"/>
</dbReference>
<dbReference type="Pfam" id="PF23598">
    <property type="entry name" value="LRR_14"/>
    <property type="match status" value="1"/>
</dbReference>
<dbReference type="Gene3D" id="1.10.8.430">
    <property type="entry name" value="Helical domain of apoptotic protease-activating factors"/>
    <property type="match status" value="1"/>
</dbReference>
<accession>A0A8T0PPL9</accession>
<dbReference type="InterPro" id="IPR041118">
    <property type="entry name" value="Rx_N"/>
</dbReference>
<evidence type="ECO:0000256" key="5">
    <source>
        <dbReference type="ARBA" id="ARBA00022821"/>
    </source>
</evidence>
<dbReference type="GO" id="GO:0042742">
    <property type="term" value="P:defense response to bacterium"/>
    <property type="evidence" value="ECO:0007669"/>
    <property type="project" value="UniProtKB-ARBA"/>
</dbReference>
<dbReference type="Proteomes" id="UP000823388">
    <property type="component" value="Chromosome 8K"/>
</dbReference>
<dbReference type="EMBL" id="CM029051">
    <property type="protein sequence ID" value="KAG2562202.1"/>
    <property type="molecule type" value="Genomic_DNA"/>
</dbReference>
<dbReference type="InterPro" id="IPR044974">
    <property type="entry name" value="Disease_R_plants"/>
</dbReference>
<dbReference type="GO" id="GO:0043531">
    <property type="term" value="F:ADP binding"/>
    <property type="evidence" value="ECO:0007669"/>
    <property type="project" value="InterPro"/>
</dbReference>
<comment type="similarity">
    <text evidence="1">Belongs to the disease resistance NB-LRR family.</text>
</comment>
<sequence length="954" mass="106937">MFSSPNLQTFSSSSAGPSQDWIPTSGAAIISVSVSVLTSLAGILRFGVPSPAMDDVVTGAMTTLLAKLGDLLASEYQLQAGVRGDVAFLRAELESMEAALLRIAEAPVDRPPGAQDRLWARELRELTYDAEDCVEAFLVRLGHRHHAPPPSNGLQAGLRGFVHRGLSLLRRAKARRDMGAEVRDIKRRVVEVSERRVRYKVDGVAAKPDVPTVDSLQLPALYPKAAELVGTGERSDELVRMLMEGDEASSRQLKVVSVAGFGGLGKTTLAKLVYEKLKGHFDCAAFVTASLNPNMEKVLRNMLCQLGNGCDSNDATCGGEARIIDKLREFLQNKRYLIVLDDIWSSSVWDTVKYALIENGRGSRIITTTRILDVAKQASGIVYQLKPLSLAYSRKLFYHRTFGMEDKCPPNQLAEVSENILKKCGGVPLAVITIASLLASKRRKENAEKYWYQVYQSMGSGVEESTVVKDMRRILSISYYALPPHLKTCLLYLTLYPTEDYGIMREQVICRWVCEGFIQKKHGKTLYEVGEEYFEDLISKSMIQPQLYNHGNTPISVQSTIRRLSLQNINAEDSKQLATMNLSHLRSLTVSPEAFTYLLPALSCFPVIRVLDLHGCSQVDDNHCKQICNLFHLRYLRLSGTSITEIPNEIGNLQLLQFLDLYMTKIKQLPSTFVQLSHLEYLSLDNQTRLPECLGNLKSLQKLSPHITIRSPTMLHDLGRLSELRRLFVRFDECDESYDEPFVQCLSNLVNLESMQIFDCHNGLGSSIGILTPGPQKLRSINIGPGTINRVPRWMSSLSALSALDITLLALQEVDLQILGSVPSLRNLYVWVKEHRKDRHERLVIGSDYPFRCLARFRIGRGAMEVEFAPGAMPKLQTLHLDFHVRHTMDQFGNFDFSLENLPSLERVIVHINCYYAELGEVQEAEASIKKALDLNPNKPRLELEKHGDSWRSG</sequence>
<organism evidence="12 13">
    <name type="scientific">Panicum virgatum</name>
    <name type="common">Blackwell switchgrass</name>
    <dbReference type="NCBI Taxonomy" id="38727"/>
    <lineage>
        <taxon>Eukaryota</taxon>
        <taxon>Viridiplantae</taxon>
        <taxon>Streptophyta</taxon>
        <taxon>Embryophyta</taxon>
        <taxon>Tracheophyta</taxon>
        <taxon>Spermatophyta</taxon>
        <taxon>Magnoliopsida</taxon>
        <taxon>Liliopsida</taxon>
        <taxon>Poales</taxon>
        <taxon>Poaceae</taxon>
        <taxon>PACMAD clade</taxon>
        <taxon>Panicoideae</taxon>
        <taxon>Panicodae</taxon>
        <taxon>Paniceae</taxon>
        <taxon>Panicinae</taxon>
        <taxon>Panicum</taxon>
        <taxon>Panicum sect. Hiantes</taxon>
    </lineage>
</organism>
<dbReference type="InterPro" id="IPR032675">
    <property type="entry name" value="LRR_dom_sf"/>
</dbReference>
<evidence type="ECO:0000256" key="7">
    <source>
        <dbReference type="PROSITE-ProRule" id="PRU00339"/>
    </source>
</evidence>
<gene>
    <name evidence="12" type="ORF">PVAP13_8KG331200</name>
</gene>
<dbReference type="Pfam" id="PF23559">
    <property type="entry name" value="WHD_DRP"/>
    <property type="match status" value="1"/>
</dbReference>
<dbReference type="InterPro" id="IPR036388">
    <property type="entry name" value="WH-like_DNA-bd_sf"/>
</dbReference>
<dbReference type="PROSITE" id="PS50005">
    <property type="entry name" value="TPR"/>
    <property type="match status" value="1"/>
</dbReference>
<protein>
    <submittedName>
        <fullName evidence="12">Uncharacterized protein</fullName>
    </submittedName>
</protein>
<dbReference type="InterPro" id="IPR042197">
    <property type="entry name" value="Apaf_helical"/>
</dbReference>
<keyword evidence="5" id="KW-0611">Plant defense</keyword>